<gene>
    <name evidence="1" type="ORF">CJN711_LOCUS33904</name>
</gene>
<proteinExistence type="predicted"/>
<protein>
    <submittedName>
        <fullName evidence="1">Uncharacterized protein</fullName>
    </submittedName>
</protein>
<name>A0A815ZW76_9BILA</name>
<accession>A0A815ZW76</accession>
<sequence length="50" mass="5545">DATEPYGGGQNGELIAYYRSRVPTGHGYIVPNDHASSYGTRRTDINLKIY</sequence>
<dbReference type="AlphaFoldDB" id="A0A815ZW76"/>
<evidence type="ECO:0000313" key="1">
    <source>
        <dbReference type="EMBL" id="CAF1589862.1"/>
    </source>
</evidence>
<dbReference type="EMBL" id="CAJNOV010016408">
    <property type="protein sequence ID" value="CAF1589862.1"/>
    <property type="molecule type" value="Genomic_DNA"/>
</dbReference>
<organism evidence="1 2">
    <name type="scientific">Rotaria magnacalcarata</name>
    <dbReference type="NCBI Taxonomy" id="392030"/>
    <lineage>
        <taxon>Eukaryota</taxon>
        <taxon>Metazoa</taxon>
        <taxon>Spiralia</taxon>
        <taxon>Gnathifera</taxon>
        <taxon>Rotifera</taxon>
        <taxon>Eurotatoria</taxon>
        <taxon>Bdelloidea</taxon>
        <taxon>Philodinida</taxon>
        <taxon>Philodinidae</taxon>
        <taxon>Rotaria</taxon>
    </lineage>
</organism>
<reference evidence="1" key="1">
    <citation type="submission" date="2021-02" db="EMBL/GenBank/DDBJ databases">
        <authorList>
            <person name="Nowell W R."/>
        </authorList>
    </citation>
    <scope>NUCLEOTIDE SEQUENCE</scope>
</reference>
<comment type="caution">
    <text evidence="1">The sequence shown here is derived from an EMBL/GenBank/DDBJ whole genome shotgun (WGS) entry which is preliminary data.</text>
</comment>
<dbReference type="Proteomes" id="UP000663855">
    <property type="component" value="Unassembled WGS sequence"/>
</dbReference>
<feature type="non-terminal residue" evidence="1">
    <location>
        <position position="1"/>
    </location>
</feature>
<evidence type="ECO:0000313" key="2">
    <source>
        <dbReference type="Proteomes" id="UP000663855"/>
    </source>
</evidence>